<dbReference type="EMBL" id="JAUSVF010000004">
    <property type="protein sequence ID" value="MDQ0323672.1"/>
    <property type="molecule type" value="Genomic_DNA"/>
</dbReference>
<accession>A0ABU0C0E1</accession>
<dbReference type="RefSeq" id="WP_307236376.1">
    <property type="nucleotide sequence ID" value="NZ_JAUSVF010000004.1"/>
</dbReference>
<name>A0ABU0C0E1_9HYPH</name>
<evidence type="ECO:0000313" key="1">
    <source>
        <dbReference type="EMBL" id="MDQ0323672.1"/>
    </source>
</evidence>
<dbReference type="Proteomes" id="UP001230207">
    <property type="component" value="Unassembled WGS sequence"/>
</dbReference>
<proteinExistence type="predicted"/>
<keyword evidence="2" id="KW-1185">Reference proteome</keyword>
<gene>
    <name evidence="1" type="ORF">QO002_005879</name>
</gene>
<reference evidence="1 2" key="1">
    <citation type="submission" date="2023-07" db="EMBL/GenBank/DDBJ databases">
        <title>Genomic Encyclopedia of Type Strains, Phase IV (KMG-IV): sequencing the most valuable type-strain genomes for metagenomic binning, comparative biology and taxonomic classification.</title>
        <authorList>
            <person name="Goeker M."/>
        </authorList>
    </citation>
    <scope>NUCLEOTIDE SEQUENCE [LARGE SCALE GENOMIC DNA]</scope>
    <source>
        <strain evidence="1 2">DSM 1112</strain>
    </source>
</reference>
<comment type="caution">
    <text evidence="1">The sequence shown here is derived from an EMBL/GenBank/DDBJ whole genome shotgun (WGS) entry which is preliminary data.</text>
</comment>
<organism evidence="1 2">
    <name type="scientific">Pararhizobium capsulatum DSM 1112</name>
    <dbReference type="NCBI Taxonomy" id="1121113"/>
    <lineage>
        <taxon>Bacteria</taxon>
        <taxon>Pseudomonadati</taxon>
        <taxon>Pseudomonadota</taxon>
        <taxon>Alphaproteobacteria</taxon>
        <taxon>Hyphomicrobiales</taxon>
        <taxon>Rhizobiaceae</taxon>
        <taxon>Rhizobium/Agrobacterium group</taxon>
        <taxon>Pararhizobium</taxon>
    </lineage>
</organism>
<evidence type="ECO:0000313" key="2">
    <source>
        <dbReference type="Proteomes" id="UP001230207"/>
    </source>
</evidence>
<protein>
    <submittedName>
        <fullName evidence="1">Uncharacterized protein</fullName>
    </submittedName>
</protein>
<sequence length="113" mass="13043">MNRLRWRERHWHDPTTDFIAELLRVANNVETLGATEVSRLLDRSIDTIRDMRQQIGVEQNRLSRDVVIYLQTASARARGLPPDQAKDALLDAADTIRTLKMVLDAKNEHIEEP</sequence>